<proteinExistence type="predicted"/>
<evidence type="ECO:0000256" key="3">
    <source>
        <dbReference type="ARBA" id="ARBA00022989"/>
    </source>
</evidence>
<comment type="subcellular location">
    <subcellularLocation>
        <location evidence="1">Membrane</location>
        <topology evidence="1">Multi-pass membrane protein</topology>
    </subcellularLocation>
</comment>
<feature type="transmembrane region" description="Helical" evidence="5">
    <location>
        <begin position="422"/>
        <end position="440"/>
    </location>
</feature>
<feature type="transmembrane region" description="Helical" evidence="5">
    <location>
        <begin position="120"/>
        <end position="139"/>
    </location>
</feature>
<dbReference type="PANTHER" id="PTHR37422">
    <property type="entry name" value="TEICHURONIC ACID BIOSYNTHESIS PROTEIN TUAE"/>
    <property type="match status" value="1"/>
</dbReference>
<evidence type="ECO:0000256" key="1">
    <source>
        <dbReference type="ARBA" id="ARBA00004141"/>
    </source>
</evidence>
<keyword evidence="7" id="KW-0436">Ligase</keyword>
<protein>
    <submittedName>
        <fullName evidence="7">O-antigen ligase family protein</fullName>
    </submittedName>
</protein>
<dbReference type="RefSeq" id="WP_353864014.1">
    <property type="nucleotide sequence ID" value="NZ_CP088295.1"/>
</dbReference>
<feature type="domain" description="O-antigen ligase-related" evidence="6">
    <location>
        <begin position="255"/>
        <end position="400"/>
    </location>
</feature>
<feature type="transmembrane region" description="Helical" evidence="5">
    <location>
        <begin position="447"/>
        <end position="465"/>
    </location>
</feature>
<gene>
    <name evidence="7" type="ORF">LRS13_23035</name>
</gene>
<feature type="transmembrane region" description="Helical" evidence="5">
    <location>
        <begin position="62"/>
        <end position="79"/>
    </location>
</feature>
<dbReference type="PANTHER" id="PTHR37422:SF23">
    <property type="entry name" value="TEICHURONIC ACID BIOSYNTHESIS PROTEIN TUAE"/>
    <property type="match status" value="1"/>
</dbReference>
<evidence type="ECO:0000256" key="2">
    <source>
        <dbReference type="ARBA" id="ARBA00022692"/>
    </source>
</evidence>
<organism evidence="7 8">
    <name type="scientific">Svornostia abyssi</name>
    <dbReference type="NCBI Taxonomy" id="2898438"/>
    <lineage>
        <taxon>Bacteria</taxon>
        <taxon>Bacillati</taxon>
        <taxon>Actinomycetota</taxon>
        <taxon>Thermoleophilia</taxon>
        <taxon>Solirubrobacterales</taxon>
        <taxon>Baekduiaceae</taxon>
        <taxon>Svornostia</taxon>
    </lineage>
</organism>
<dbReference type="InterPro" id="IPR051533">
    <property type="entry name" value="WaaL-like"/>
</dbReference>
<feature type="transmembrane region" description="Helical" evidence="5">
    <location>
        <begin position="292"/>
        <end position="311"/>
    </location>
</feature>
<dbReference type="InterPro" id="IPR007016">
    <property type="entry name" value="O-antigen_ligase-rel_domated"/>
</dbReference>
<evidence type="ECO:0000256" key="4">
    <source>
        <dbReference type="ARBA" id="ARBA00023136"/>
    </source>
</evidence>
<feature type="transmembrane region" description="Helical" evidence="5">
    <location>
        <begin position="180"/>
        <end position="204"/>
    </location>
</feature>
<keyword evidence="4 5" id="KW-0472">Membrane</keyword>
<feature type="transmembrane region" description="Helical" evidence="5">
    <location>
        <begin position="39"/>
        <end position="55"/>
    </location>
</feature>
<feature type="transmembrane region" description="Helical" evidence="5">
    <location>
        <begin position="151"/>
        <end position="168"/>
    </location>
</feature>
<feature type="transmembrane region" description="Helical" evidence="5">
    <location>
        <begin position="224"/>
        <end position="239"/>
    </location>
</feature>
<name>A0ABY5PFT6_9ACTN</name>
<dbReference type="GO" id="GO:0016874">
    <property type="term" value="F:ligase activity"/>
    <property type="evidence" value="ECO:0007669"/>
    <property type="project" value="UniProtKB-KW"/>
</dbReference>
<dbReference type="Pfam" id="PF04932">
    <property type="entry name" value="Wzy_C"/>
    <property type="match status" value="1"/>
</dbReference>
<evidence type="ECO:0000259" key="6">
    <source>
        <dbReference type="Pfam" id="PF04932"/>
    </source>
</evidence>
<sequence>MTPALAPRSATLAAAAVALAVSVGLLAMAAAGAIAPRHFLITCGVAGAAGFIAIATGTRPAWLISAGVVLSTVAGHWELVGLPPLVTPERILLVGGVLATLLRVPAVRDVPHLRLRPSHWALMVFAAFAAASALAAGALGDPIEQLDRIGLPAFACFLAAPVAFATVQDRKILLGCLTALGAYLGVLAVVEIIASGLVFPAYIADPGVSRHLGRARGPFLESEVNGFAMFACLVAAMLLRRGTVVGWQRRAAEIVVTLCVVGIVLTLTRAAWAGAAAGAVAAAAASPQLRRVALPLAAAALVVVIAVFAVIPTLTDRASERATNQETVWDRQNLNRAAVNMFLDAPLTGKGWNSFQTVGDDYFWLADTYPLNTVRARTGMHNLVLARLAEVGLIGAGLWLLASALALLDGLLGPPRGSDLDAWRVGLLALVTCHVVLIMVTPAAHPFQFVLLFTWAGIAAGPKVLAGLPARTGEAAA</sequence>
<keyword evidence="8" id="KW-1185">Reference proteome</keyword>
<keyword evidence="3 5" id="KW-1133">Transmembrane helix</keyword>
<dbReference type="Proteomes" id="UP001058860">
    <property type="component" value="Chromosome"/>
</dbReference>
<feature type="transmembrane region" description="Helical" evidence="5">
    <location>
        <begin position="384"/>
        <end position="402"/>
    </location>
</feature>
<keyword evidence="2 5" id="KW-0812">Transmembrane</keyword>
<evidence type="ECO:0000256" key="5">
    <source>
        <dbReference type="SAM" id="Phobius"/>
    </source>
</evidence>
<dbReference type="EMBL" id="CP088295">
    <property type="protein sequence ID" value="UUY03510.1"/>
    <property type="molecule type" value="Genomic_DNA"/>
</dbReference>
<reference evidence="8" key="1">
    <citation type="submission" date="2021-11" db="EMBL/GenBank/DDBJ databases">
        <title>Cultivation dependent microbiological survey of springs from the worlds oldest radium mine currently devoted to the extraction of radon-saturated water.</title>
        <authorList>
            <person name="Kapinusova G."/>
            <person name="Smrhova T."/>
            <person name="Strejcek M."/>
            <person name="Suman J."/>
            <person name="Jani K."/>
            <person name="Pajer P."/>
            <person name="Uhlik O."/>
        </authorList>
    </citation>
    <scope>NUCLEOTIDE SEQUENCE [LARGE SCALE GENOMIC DNA]</scope>
    <source>
        <strain evidence="8">J379</strain>
    </source>
</reference>
<feature type="transmembrane region" description="Helical" evidence="5">
    <location>
        <begin position="251"/>
        <end position="272"/>
    </location>
</feature>
<feature type="transmembrane region" description="Helical" evidence="5">
    <location>
        <begin position="91"/>
        <end position="108"/>
    </location>
</feature>
<evidence type="ECO:0000313" key="8">
    <source>
        <dbReference type="Proteomes" id="UP001058860"/>
    </source>
</evidence>
<evidence type="ECO:0000313" key="7">
    <source>
        <dbReference type="EMBL" id="UUY03510.1"/>
    </source>
</evidence>
<accession>A0ABY5PFT6</accession>